<dbReference type="InterPro" id="IPR002492">
    <property type="entry name" value="Transposase_Tc1-like"/>
</dbReference>
<dbReference type="OrthoDB" id="123483at2759"/>
<accession>W2LXB7</accession>
<dbReference type="EMBL" id="KI677484">
    <property type="protein sequence ID" value="ETM02134.1"/>
    <property type="molecule type" value="Genomic_DNA"/>
</dbReference>
<dbReference type="GO" id="GO:0006313">
    <property type="term" value="P:DNA transposition"/>
    <property type="evidence" value="ECO:0007669"/>
    <property type="project" value="InterPro"/>
</dbReference>
<proteinExistence type="predicted"/>
<sequence length="330" mass="37767">MPRTPEKKDIPPAIRLRVVLFLAERSVRGKLLRGSVCAAMEEFGFCRNSVKKMWGIRGKVDVFCASTRTPLKRGRRLALDEIVQLVQAVPLCQRQTQLSLAAASGIPRTTLQRYLADGTLRRAASRLKPALTAGHKTKRLQWALAHVDLPLGGRMYRMHHMYDTVHIDEKWFNLYKGTTKYYLTASEQLLYRACPNKKYIAKVMFLAVVARPRYDFHRKQHFDGKIGIWPIVEKIEALRSSINRPKGTMITKNVSMTITLYRKFLVEKVFPSIQAKMPARRWSTVVVQQDNAGPHVLENDAELETEGKVDGWSIKMRCQPPRSPDLNVLD</sequence>
<evidence type="ECO:0000313" key="2">
    <source>
        <dbReference type="EMBL" id="ETM02134.1"/>
    </source>
</evidence>
<dbReference type="Gene3D" id="3.30.420.10">
    <property type="entry name" value="Ribonuclease H-like superfamily/Ribonuclease H"/>
    <property type="match status" value="1"/>
</dbReference>
<organism evidence="2">
    <name type="scientific">Phytophthora nicotianae</name>
    <name type="common">Potato buckeye rot agent</name>
    <name type="synonym">Phytophthora parasitica</name>
    <dbReference type="NCBI Taxonomy" id="4792"/>
    <lineage>
        <taxon>Eukaryota</taxon>
        <taxon>Sar</taxon>
        <taxon>Stramenopiles</taxon>
        <taxon>Oomycota</taxon>
        <taxon>Peronosporomycetes</taxon>
        <taxon>Peronosporales</taxon>
        <taxon>Peronosporaceae</taxon>
        <taxon>Phytophthora</taxon>
    </lineage>
</organism>
<protein>
    <recommendedName>
        <fullName evidence="1">Transposase Tc1-like domain-containing protein</fullName>
    </recommendedName>
</protein>
<evidence type="ECO:0000259" key="1">
    <source>
        <dbReference type="Pfam" id="PF01498"/>
    </source>
</evidence>
<reference evidence="2" key="1">
    <citation type="submission" date="2013-11" db="EMBL/GenBank/DDBJ databases">
        <title>The Genome Sequence of Phytophthora parasitica CHvinca01.</title>
        <authorList>
            <consortium name="The Broad Institute Genomics Platform"/>
            <person name="Russ C."/>
            <person name="Tyler B."/>
            <person name="Panabieres F."/>
            <person name="Shan W."/>
            <person name="Tripathy S."/>
            <person name="Grunwald N."/>
            <person name="Machado M."/>
            <person name="Johnson C.S."/>
            <person name="Arredondo F."/>
            <person name="Hong C."/>
            <person name="Coffey M."/>
            <person name="Young S.K."/>
            <person name="Zeng Q."/>
            <person name="Gargeya S."/>
            <person name="Fitzgerald M."/>
            <person name="Abouelleil A."/>
            <person name="Alvarado L."/>
            <person name="Chapman S.B."/>
            <person name="Gainer-Dewar J."/>
            <person name="Goldberg J."/>
            <person name="Griggs A."/>
            <person name="Gujja S."/>
            <person name="Hansen M."/>
            <person name="Howarth C."/>
            <person name="Imamovic A."/>
            <person name="Ireland A."/>
            <person name="Larimer J."/>
            <person name="McCowan C."/>
            <person name="Murphy C."/>
            <person name="Pearson M."/>
            <person name="Poon T.W."/>
            <person name="Priest M."/>
            <person name="Roberts A."/>
            <person name="Saif S."/>
            <person name="Shea T."/>
            <person name="Sykes S."/>
            <person name="Wortman J."/>
            <person name="Nusbaum C."/>
            <person name="Birren B."/>
        </authorList>
    </citation>
    <scope>NUCLEOTIDE SEQUENCE [LARGE SCALE GENOMIC DNA]</scope>
    <source>
        <strain evidence="2">CHvinca01</strain>
    </source>
</reference>
<dbReference type="InterPro" id="IPR036397">
    <property type="entry name" value="RNaseH_sf"/>
</dbReference>
<gene>
    <name evidence="2" type="ORF">L917_01347</name>
</gene>
<dbReference type="Proteomes" id="UP000054423">
    <property type="component" value="Unassembled WGS sequence"/>
</dbReference>
<dbReference type="GO" id="GO:0003677">
    <property type="term" value="F:DNA binding"/>
    <property type="evidence" value="ECO:0007669"/>
    <property type="project" value="InterPro"/>
</dbReference>
<name>W2LXB7_PHYNI</name>
<dbReference type="PANTHER" id="PTHR47169:SF2">
    <property type="entry name" value="OS01G0541250 PROTEIN"/>
    <property type="match status" value="1"/>
</dbReference>
<feature type="domain" description="Transposase Tc1-like" evidence="1">
    <location>
        <begin position="81"/>
        <end position="148"/>
    </location>
</feature>
<dbReference type="Pfam" id="PF01498">
    <property type="entry name" value="HTH_Tnp_Tc3_2"/>
    <property type="match status" value="1"/>
</dbReference>
<dbReference type="GO" id="GO:0015074">
    <property type="term" value="P:DNA integration"/>
    <property type="evidence" value="ECO:0007669"/>
    <property type="project" value="InterPro"/>
</dbReference>
<dbReference type="AlphaFoldDB" id="W2LXB7"/>
<dbReference type="PANTHER" id="PTHR47169">
    <property type="entry name" value="OS01G0541250 PROTEIN"/>
    <property type="match status" value="1"/>
</dbReference>
<dbReference type="VEuPathDB" id="FungiDB:PPTG_21928"/>